<name>A0A429ZGJ3_9ENTE</name>
<dbReference type="InterPro" id="IPR035959">
    <property type="entry name" value="RutC-like_sf"/>
</dbReference>
<evidence type="ECO:0000256" key="1">
    <source>
        <dbReference type="ARBA" id="ARBA00010552"/>
    </source>
</evidence>
<dbReference type="Pfam" id="PF01042">
    <property type="entry name" value="Ribonuc_L-PSP"/>
    <property type="match status" value="1"/>
</dbReference>
<dbReference type="GO" id="GO:0019239">
    <property type="term" value="F:deaminase activity"/>
    <property type="evidence" value="ECO:0007669"/>
    <property type="project" value="TreeGrafter"/>
</dbReference>
<dbReference type="Proteomes" id="UP000288490">
    <property type="component" value="Unassembled WGS sequence"/>
</dbReference>
<protein>
    <submittedName>
        <fullName evidence="2">Reactive intermediate/imine deaminase</fullName>
    </submittedName>
</protein>
<evidence type="ECO:0000313" key="2">
    <source>
        <dbReference type="EMBL" id="RST92816.1"/>
    </source>
</evidence>
<dbReference type="PROSITE" id="PS01094">
    <property type="entry name" value="UPF0076"/>
    <property type="match status" value="1"/>
</dbReference>
<dbReference type="AlphaFoldDB" id="A0A429ZGJ3"/>
<dbReference type="GO" id="GO:0005829">
    <property type="term" value="C:cytosol"/>
    <property type="evidence" value="ECO:0007669"/>
    <property type="project" value="TreeGrafter"/>
</dbReference>
<dbReference type="Gene3D" id="3.30.1330.40">
    <property type="entry name" value="RutC-like"/>
    <property type="match status" value="1"/>
</dbReference>
<dbReference type="EMBL" id="NGJT01000014">
    <property type="protein sequence ID" value="RST92816.1"/>
    <property type="molecule type" value="Genomic_DNA"/>
</dbReference>
<organism evidence="2 3">
    <name type="scientific">Vagococcus bubulae</name>
    <dbReference type="NCBI Taxonomy" id="1977868"/>
    <lineage>
        <taxon>Bacteria</taxon>
        <taxon>Bacillati</taxon>
        <taxon>Bacillota</taxon>
        <taxon>Bacilli</taxon>
        <taxon>Lactobacillales</taxon>
        <taxon>Enterococcaceae</taxon>
        <taxon>Vagococcus</taxon>
    </lineage>
</organism>
<sequence length="129" mass="14314">MKRLISKKAPKAIGSYSHATQVGNLIYTSGQLPINPDTMELISDDVTEQAKQSLTNIKYILEENESDLQNIIKVTILLSDISDFKAVDAIYSQFFADSNYPSRSAYAVKSLPMNAKIEIEVIAQIKGED</sequence>
<dbReference type="InterPro" id="IPR006175">
    <property type="entry name" value="YjgF/YER057c/UK114"/>
</dbReference>
<dbReference type="SUPFAM" id="SSF55298">
    <property type="entry name" value="YjgF-like"/>
    <property type="match status" value="1"/>
</dbReference>
<proteinExistence type="inferred from homology"/>
<gene>
    <name evidence="2" type="ORF">CBF36_08160</name>
</gene>
<dbReference type="InterPro" id="IPR019897">
    <property type="entry name" value="RidA_CS"/>
</dbReference>
<dbReference type="FunFam" id="3.30.1330.40:FF:000001">
    <property type="entry name" value="L-PSP family endoribonuclease"/>
    <property type="match status" value="1"/>
</dbReference>
<dbReference type="PANTHER" id="PTHR11803:SF39">
    <property type="entry name" value="2-IMINOBUTANOATE_2-IMINOPROPANOATE DEAMINASE"/>
    <property type="match status" value="1"/>
</dbReference>
<accession>A0A429ZGJ3</accession>
<reference evidence="2 3" key="1">
    <citation type="submission" date="2017-05" db="EMBL/GenBank/DDBJ databases">
        <title>Vagococcus spp. assemblies.</title>
        <authorList>
            <person name="Gulvik C.A."/>
        </authorList>
    </citation>
    <scope>NUCLEOTIDE SEQUENCE [LARGE SCALE GENOMIC DNA]</scope>
    <source>
        <strain evidence="2 3">SS1994</strain>
    </source>
</reference>
<dbReference type="OrthoDB" id="9803101at2"/>
<dbReference type="InterPro" id="IPR006056">
    <property type="entry name" value="RidA"/>
</dbReference>
<keyword evidence="3" id="KW-1185">Reference proteome</keyword>
<dbReference type="CDD" id="cd00448">
    <property type="entry name" value="YjgF_YER057c_UK114_family"/>
    <property type="match status" value="1"/>
</dbReference>
<comment type="similarity">
    <text evidence="1">Belongs to the RutC family.</text>
</comment>
<evidence type="ECO:0000313" key="3">
    <source>
        <dbReference type="Proteomes" id="UP000288490"/>
    </source>
</evidence>
<dbReference type="NCBIfam" id="TIGR00004">
    <property type="entry name" value="Rid family detoxifying hydrolase"/>
    <property type="match status" value="1"/>
</dbReference>
<dbReference type="PANTHER" id="PTHR11803">
    <property type="entry name" value="2-IMINOBUTANOATE/2-IMINOPROPANOATE DEAMINASE RIDA"/>
    <property type="match status" value="1"/>
</dbReference>
<dbReference type="RefSeq" id="WP_125957960.1">
    <property type="nucleotide sequence ID" value="NZ_JAQEJV010000014.1"/>
</dbReference>
<comment type="caution">
    <text evidence="2">The sequence shown here is derived from an EMBL/GenBank/DDBJ whole genome shotgun (WGS) entry which is preliminary data.</text>
</comment>